<feature type="domain" description="RNB" evidence="16">
    <location>
        <begin position="537"/>
        <end position="936"/>
    </location>
</feature>
<evidence type="ECO:0000313" key="17">
    <source>
        <dbReference type="Proteomes" id="UP000050792"/>
    </source>
</evidence>
<dbReference type="Gene3D" id="2.40.50.690">
    <property type="match status" value="1"/>
</dbReference>
<keyword evidence="5" id="KW-0698">rRNA processing</keyword>
<dbReference type="GO" id="GO:0003723">
    <property type="term" value="F:RNA binding"/>
    <property type="evidence" value="ECO:0007669"/>
    <property type="project" value="UniProtKB-KW"/>
</dbReference>
<keyword evidence="8" id="KW-0271">Exosome</keyword>
<reference evidence="17" key="1">
    <citation type="submission" date="2022-06" db="EMBL/GenBank/DDBJ databases">
        <authorList>
            <person name="Berger JAMES D."/>
            <person name="Berger JAMES D."/>
        </authorList>
    </citation>
    <scope>NUCLEOTIDE SEQUENCE [LARGE SCALE GENOMIC DNA]</scope>
</reference>
<dbReference type="SUPFAM" id="SSF50249">
    <property type="entry name" value="Nucleic acid-binding proteins"/>
    <property type="match status" value="2"/>
</dbReference>
<keyword evidence="12" id="KW-0539">Nucleus</keyword>
<dbReference type="GO" id="GO:0000177">
    <property type="term" value="C:cytoplasmic exosome (RNase complex)"/>
    <property type="evidence" value="ECO:0007669"/>
    <property type="project" value="TreeGrafter"/>
</dbReference>
<name>A0AA85FAD0_9TREM</name>
<sequence length="1219" mass="138370">MVGGYTVLREKSEKTIRYKTPRGKEVCLTREVYLRDDIPCRSLSCSQVECHQGSFKSYSIISGGHCLPRDLETYILIDGFYALNYWELFELEDIKGVIVSLSSVNFVQQQASTKRPYKRIRSSLEDASQTCILFDNEFNRSCFRPPFADESLKDYTTRMNWVAANWYINHLKGHVSLVFVTDNESYVHTYSSETNTTSCKLTVLDLPGFLQIYYPTLTTAKLLFDSLDVSLRSIQSKDHNLPELSKSENPSESLDSYTMPSVPSVGHVYPEYLPESALAAGLRSGQFLKGILHVSRFRPTTEAMVALTDASAVKHQPELKEALAARSEIMIHGLQHRNRAVDGDVVVVRLLPRVHWKTVSSDISAQENCAAEFVNDLSNMSGSKPNEDCFKSETISRSLPCGFVVGVISRNWRDYVCTYVPKSTENSLDSKSESGWIIVTPWDRRIPLIRLHTTQISKLTRERFIVRIDTWDSYSAYPSGHFVQTLGCIGDLETETQTILIEHNLVIRNFTDAQLSELAPLSVQRPWKVDLEEVKKRRDLRSPTISGNPDSEDILIFSIDPPGCQDVDDALSVQWLPPNVDEYGKEHKRLQLGVHIADVSYFVPSGSYIDSEARRRSTSIYLADRRYDMLPGLLSGDLCSLWSGRDRYAVSVLWEIDMDSFDISNIWYGRTVIHSSYKLTYELAQRIYDSVTADNISSNSCAVEEFIKKSGGLEAAKNDIPELRDLNRDECLTALDKLSKSILLLVDIASNVRERRLAKGGLELESVEVSVQFANPETRTGKLEDLIPKEPLEMHNTVAELMIFANHWVARRCVEYYPDRACLRRHPPPRPEYFDELKRCIACRGFVLDTSSNLSLANSLKNASDPNDPEVNKVVRQLVTRTMTNALYFSTGSSNMTQDQFSHYGLALNLYTHFTSPIRRYADIIVHRLLLASLGDFRSLTTTQSELNSKNTELVTILENNTDGLFSSEELASICNHMNEQHWAAQQVQRSSLELFQALFFKDKAVDDPSRYTEGIICQLRGTNGFIAFVPRYGIKGAVCIKNADGHIAWVDYTTSDSGNILWLQDVQDIVIERVHSSERSDCGVLEIRNSKTNECQQYRMFDHVLLKINVSESVAHGLNIRLELVGLPRTNYSKGKLVKANITTENHSVCTPSLNTNLIKDVQDIDAERRQKREVSDLEHVDVSKRKHLIAQLHDCSSLYHRFHKLLRQSNEDEMETN</sequence>
<dbReference type="GO" id="GO:0000175">
    <property type="term" value="F:3'-5'-RNA exonuclease activity"/>
    <property type="evidence" value="ECO:0007669"/>
    <property type="project" value="UniProtKB-ARBA"/>
</dbReference>
<dbReference type="GO" id="GO:0000956">
    <property type="term" value="P:nuclear-transcribed mRNA catabolic process"/>
    <property type="evidence" value="ECO:0007669"/>
    <property type="project" value="UniProtKB-ARBA"/>
</dbReference>
<keyword evidence="9" id="KW-0269">Exonuclease</keyword>
<keyword evidence="6" id="KW-0540">Nuclease</keyword>
<dbReference type="Proteomes" id="UP000050792">
    <property type="component" value="Unassembled WGS sequence"/>
</dbReference>
<dbReference type="Gene3D" id="2.40.50.140">
    <property type="entry name" value="Nucleic acid-binding proteins"/>
    <property type="match status" value="1"/>
</dbReference>
<evidence type="ECO:0000256" key="8">
    <source>
        <dbReference type="ARBA" id="ARBA00022835"/>
    </source>
</evidence>
<keyword evidence="11" id="KW-0694">RNA-binding</keyword>
<comment type="similarity">
    <text evidence="3 15">Belongs to the RNR ribonuclease family.</text>
</comment>
<dbReference type="GO" id="GO:0000176">
    <property type="term" value="C:nuclear exosome (RNase complex)"/>
    <property type="evidence" value="ECO:0007669"/>
    <property type="project" value="UniProtKB-ARBA"/>
</dbReference>
<organism evidence="17 18">
    <name type="scientific">Schistosoma rodhaini</name>
    <dbReference type="NCBI Taxonomy" id="6188"/>
    <lineage>
        <taxon>Eukaryota</taxon>
        <taxon>Metazoa</taxon>
        <taxon>Spiralia</taxon>
        <taxon>Lophotrochozoa</taxon>
        <taxon>Platyhelminthes</taxon>
        <taxon>Trematoda</taxon>
        <taxon>Digenea</taxon>
        <taxon>Strigeidida</taxon>
        <taxon>Schistosomatoidea</taxon>
        <taxon>Schistosomatidae</taxon>
        <taxon>Schistosoma</taxon>
    </lineage>
</organism>
<comment type="subcellular location">
    <subcellularLocation>
        <location evidence="2">Nucleus</location>
    </subcellularLocation>
</comment>
<evidence type="ECO:0000256" key="4">
    <source>
        <dbReference type="ARBA" id="ARBA00016366"/>
    </source>
</evidence>
<evidence type="ECO:0000256" key="10">
    <source>
        <dbReference type="ARBA" id="ARBA00022842"/>
    </source>
</evidence>
<dbReference type="Gene3D" id="2.40.50.700">
    <property type="match status" value="1"/>
</dbReference>
<comment type="cofactor">
    <cofactor evidence="1">
        <name>Mg(2+)</name>
        <dbReference type="ChEBI" id="CHEBI:18420"/>
    </cofactor>
</comment>
<evidence type="ECO:0000256" key="7">
    <source>
        <dbReference type="ARBA" id="ARBA00022801"/>
    </source>
</evidence>
<dbReference type="InterPro" id="IPR022966">
    <property type="entry name" value="RNase_II/R_CS"/>
</dbReference>
<evidence type="ECO:0000256" key="11">
    <source>
        <dbReference type="ARBA" id="ARBA00022884"/>
    </source>
</evidence>
<evidence type="ECO:0000256" key="3">
    <source>
        <dbReference type="ARBA" id="ARBA00005785"/>
    </source>
</evidence>
<evidence type="ECO:0000256" key="2">
    <source>
        <dbReference type="ARBA" id="ARBA00004123"/>
    </source>
</evidence>
<dbReference type="InterPro" id="IPR001900">
    <property type="entry name" value="RNase_II/R"/>
</dbReference>
<dbReference type="FunFam" id="2.40.50.700:FF:000001">
    <property type="entry name" value="Exosome complex exonuclease exoribonuclease (Rrp44)"/>
    <property type="match status" value="1"/>
</dbReference>
<dbReference type="GO" id="GO:0006364">
    <property type="term" value="P:rRNA processing"/>
    <property type="evidence" value="ECO:0007669"/>
    <property type="project" value="UniProtKB-KW"/>
</dbReference>
<dbReference type="Pfam" id="PF17849">
    <property type="entry name" value="OB_Dis3"/>
    <property type="match status" value="1"/>
</dbReference>
<dbReference type="Gene3D" id="3.40.50.1010">
    <property type="entry name" value="5'-nuclease"/>
    <property type="match status" value="1"/>
</dbReference>
<evidence type="ECO:0000259" key="16">
    <source>
        <dbReference type="SMART" id="SM00955"/>
    </source>
</evidence>
<evidence type="ECO:0000313" key="18">
    <source>
        <dbReference type="WBParaSite" id="SRDH1_42050.1"/>
    </source>
</evidence>
<proteinExistence type="inferred from homology"/>
<dbReference type="WBParaSite" id="SRDH1_42050.1">
    <property type="protein sequence ID" value="SRDH1_42050.1"/>
    <property type="gene ID" value="SRDH1_42050"/>
</dbReference>
<dbReference type="InterPro" id="IPR050180">
    <property type="entry name" value="RNR_Ribonuclease"/>
</dbReference>
<dbReference type="PANTHER" id="PTHR23355:SF30">
    <property type="entry name" value="DIS3-LIKE EXONUCLEASE 1"/>
    <property type="match status" value="1"/>
</dbReference>
<evidence type="ECO:0000256" key="14">
    <source>
        <dbReference type="ARBA" id="ARBA00077930"/>
    </source>
</evidence>
<evidence type="ECO:0000256" key="12">
    <source>
        <dbReference type="ARBA" id="ARBA00023242"/>
    </source>
</evidence>
<dbReference type="SMART" id="SM00955">
    <property type="entry name" value="RNB"/>
    <property type="match status" value="1"/>
</dbReference>
<evidence type="ECO:0000256" key="15">
    <source>
        <dbReference type="RuleBase" id="RU003901"/>
    </source>
</evidence>
<dbReference type="InterPro" id="IPR041505">
    <property type="entry name" value="Dis3_CSD2"/>
</dbReference>
<evidence type="ECO:0000256" key="5">
    <source>
        <dbReference type="ARBA" id="ARBA00022552"/>
    </source>
</evidence>
<protein>
    <recommendedName>
        <fullName evidence="4">DIS3-like exonuclease 1</fullName>
    </recommendedName>
    <alternativeName>
        <fullName evidence="13">Protein DIS3 homolog</fullName>
    </alternativeName>
    <alternativeName>
        <fullName evidence="14">Ribosomal RNA-processing protein 44</fullName>
    </alternativeName>
</protein>
<dbReference type="AlphaFoldDB" id="A0AA85FAD0"/>
<accession>A0AA85FAD0</accession>
<evidence type="ECO:0000256" key="1">
    <source>
        <dbReference type="ARBA" id="ARBA00001946"/>
    </source>
</evidence>
<dbReference type="Pfam" id="PF00773">
    <property type="entry name" value="RNB"/>
    <property type="match status" value="1"/>
</dbReference>
<dbReference type="CDD" id="cd09862">
    <property type="entry name" value="PIN_Rrp44-like"/>
    <property type="match status" value="1"/>
</dbReference>
<evidence type="ECO:0000256" key="9">
    <source>
        <dbReference type="ARBA" id="ARBA00022839"/>
    </source>
</evidence>
<keyword evidence="10" id="KW-0460">Magnesium</keyword>
<dbReference type="InterPro" id="IPR012340">
    <property type="entry name" value="NA-bd_OB-fold"/>
</dbReference>
<dbReference type="GO" id="GO:0016075">
    <property type="term" value="P:rRNA catabolic process"/>
    <property type="evidence" value="ECO:0007669"/>
    <property type="project" value="TreeGrafter"/>
</dbReference>
<dbReference type="PANTHER" id="PTHR23355">
    <property type="entry name" value="RIBONUCLEASE"/>
    <property type="match status" value="1"/>
</dbReference>
<evidence type="ECO:0000256" key="13">
    <source>
        <dbReference type="ARBA" id="ARBA00077221"/>
    </source>
</evidence>
<keyword evidence="7" id="KW-0378">Hydrolase</keyword>
<dbReference type="PROSITE" id="PS01175">
    <property type="entry name" value="RIBONUCLEASE_II"/>
    <property type="match status" value="1"/>
</dbReference>
<keyword evidence="17" id="KW-1185">Reference proteome</keyword>
<reference evidence="18" key="2">
    <citation type="submission" date="2023-11" db="UniProtKB">
        <authorList>
            <consortium name="WormBaseParasite"/>
        </authorList>
    </citation>
    <scope>IDENTIFICATION</scope>
</reference>
<evidence type="ECO:0000256" key="6">
    <source>
        <dbReference type="ARBA" id="ARBA00022722"/>
    </source>
</evidence>